<dbReference type="InterPro" id="IPR021255">
    <property type="entry name" value="DUF2807"/>
</dbReference>
<keyword evidence="4" id="KW-1185">Reference proteome</keyword>
<name>A0A928YVA8_9GAMM</name>
<feature type="domain" description="Putative auto-transporter adhesin head GIN" evidence="2">
    <location>
        <begin position="38"/>
        <end position="241"/>
    </location>
</feature>
<reference evidence="3" key="1">
    <citation type="submission" date="2018-07" db="EMBL/GenBank/DDBJ databases">
        <title>Genome assembly of strain Ka43.</title>
        <authorList>
            <person name="Kukolya J."/>
            <person name="Nagy I."/>
            <person name="Horvath B."/>
            <person name="Toth A."/>
        </authorList>
    </citation>
    <scope>NUCLEOTIDE SEQUENCE</scope>
    <source>
        <strain evidence="3">KB43</strain>
    </source>
</reference>
<evidence type="ECO:0000313" key="4">
    <source>
        <dbReference type="Proteomes" id="UP000652567"/>
    </source>
</evidence>
<dbReference type="PANTHER" id="PTHR39200">
    <property type="entry name" value="HYPOTHETICAL EXPORTED PROTEIN"/>
    <property type="match status" value="1"/>
</dbReference>
<comment type="caution">
    <text evidence="3">The sequence shown here is derived from an EMBL/GenBank/DDBJ whole genome shotgun (WGS) entry which is preliminary data.</text>
</comment>
<dbReference type="RefSeq" id="WP_193911735.1">
    <property type="nucleotide sequence ID" value="NZ_PRDL01000001.1"/>
</dbReference>
<evidence type="ECO:0000256" key="1">
    <source>
        <dbReference type="SAM" id="SignalP"/>
    </source>
</evidence>
<sequence>MLLRKSLLSLVFCCAAPLALADIVSKVYPVKDITQFVSGGQANIEIVQKDDEYLRIEADAEVMERLDVDQTDGRVTLKLKDSGSGFFRLFGGNDAVKVTLHVNQLDYLELAGGAQASVSDLTGSELVIKASGAADVNFAKLTLDKVKVDVSGASDVSIKSAVVGEQFYEVSGASHIEIKNASSSELLNVNTSGASKFRGKKIIAKQADLKVSGASYASATVTETLRADASGASKIDYYGNPQTTNKATGASSINARTNN</sequence>
<protein>
    <submittedName>
        <fullName evidence="3">DUF2807 domain-containing protein</fullName>
    </submittedName>
</protein>
<keyword evidence="1" id="KW-0732">Signal</keyword>
<dbReference type="Pfam" id="PF10988">
    <property type="entry name" value="DUF2807"/>
    <property type="match status" value="1"/>
</dbReference>
<dbReference type="PANTHER" id="PTHR39200:SF1">
    <property type="entry name" value="AUTO-TRANSPORTER ADHESIN HEAD GIN DOMAIN-CONTAINING PROTEIN-RELATED"/>
    <property type="match status" value="1"/>
</dbReference>
<feature type="chain" id="PRO_5037988186" evidence="1">
    <location>
        <begin position="22"/>
        <end position="259"/>
    </location>
</feature>
<proteinExistence type="predicted"/>
<dbReference type="Gene3D" id="2.160.20.120">
    <property type="match status" value="1"/>
</dbReference>
<evidence type="ECO:0000313" key="3">
    <source>
        <dbReference type="EMBL" id="MBE8718842.1"/>
    </source>
</evidence>
<feature type="signal peptide" evidence="1">
    <location>
        <begin position="1"/>
        <end position="21"/>
    </location>
</feature>
<evidence type="ECO:0000259" key="2">
    <source>
        <dbReference type="Pfam" id="PF10988"/>
    </source>
</evidence>
<organism evidence="3 4">
    <name type="scientific">Cellvibrio polysaccharolyticus</name>
    <dbReference type="NCBI Taxonomy" id="2082724"/>
    <lineage>
        <taxon>Bacteria</taxon>
        <taxon>Pseudomonadati</taxon>
        <taxon>Pseudomonadota</taxon>
        <taxon>Gammaproteobacteria</taxon>
        <taxon>Cellvibrionales</taxon>
        <taxon>Cellvibrionaceae</taxon>
        <taxon>Cellvibrio</taxon>
    </lineage>
</organism>
<dbReference type="EMBL" id="PRDL01000001">
    <property type="protein sequence ID" value="MBE8718842.1"/>
    <property type="molecule type" value="Genomic_DNA"/>
</dbReference>
<dbReference type="Proteomes" id="UP000652567">
    <property type="component" value="Unassembled WGS sequence"/>
</dbReference>
<dbReference type="AlphaFoldDB" id="A0A928YVA8"/>
<accession>A0A928YVA8</accession>
<gene>
    <name evidence="3" type="ORF">C4F51_16840</name>
</gene>